<dbReference type="RefSeq" id="WP_135567148.1">
    <property type="nucleotide sequence ID" value="NZ_CP048875.1"/>
</dbReference>
<dbReference type="Pfam" id="PF00561">
    <property type="entry name" value="Abhydrolase_1"/>
    <property type="match status" value="1"/>
</dbReference>
<dbReference type="GO" id="GO:0016787">
    <property type="term" value="F:hydrolase activity"/>
    <property type="evidence" value="ECO:0007669"/>
    <property type="project" value="UniProtKB-KW"/>
</dbReference>
<reference evidence="2 3" key="1">
    <citation type="submission" date="2018-10" db="EMBL/GenBank/DDBJ databases">
        <title>Isolation of pseudouridimycin from Streptomyces albus DSM 40763.</title>
        <authorList>
            <person name="Rosenqvist P."/>
            <person name="Metsae-Ketelae M."/>
            <person name="Virta P."/>
        </authorList>
    </citation>
    <scope>NUCLEOTIDE SEQUENCE [LARGE SCALE GENOMIC DNA]</scope>
    <source>
        <strain evidence="2 3">DSM 40763</strain>
    </source>
</reference>
<dbReference type="Gene3D" id="3.40.50.1820">
    <property type="entry name" value="alpha/beta hydrolase"/>
    <property type="match status" value="1"/>
</dbReference>
<feature type="region of interest" description="Disordered" evidence="1">
    <location>
        <begin position="25"/>
        <end position="69"/>
    </location>
</feature>
<dbReference type="SUPFAM" id="SSF53474">
    <property type="entry name" value="alpha/beta-Hydrolases"/>
    <property type="match status" value="1"/>
</dbReference>
<proteinExistence type="predicted"/>
<protein>
    <submittedName>
        <fullName evidence="2">Alpha/beta fold hydrolase</fullName>
    </submittedName>
</protein>
<gene>
    <name evidence="2" type="ORF">D8771_16955</name>
</gene>
<evidence type="ECO:0000313" key="3">
    <source>
        <dbReference type="Proteomes" id="UP000298111"/>
    </source>
</evidence>
<evidence type="ECO:0000256" key="1">
    <source>
        <dbReference type="SAM" id="MobiDB-lite"/>
    </source>
</evidence>
<dbReference type="AlphaFoldDB" id="A0A6C1C0C9"/>
<dbReference type="PROSITE" id="PS51257">
    <property type="entry name" value="PROKAR_LIPOPROTEIN"/>
    <property type="match status" value="1"/>
</dbReference>
<dbReference type="GeneID" id="75184842"/>
<organism evidence="2 3">
    <name type="scientific">Streptomyces albus</name>
    <dbReference type="NCBI Taxonomy" id="1888"/>
    <lineage>
        <taxon>Bacteria</taxon>
        <taxon>Bacillati</taxon>
        <taxon>Actinomycetota</taxon>
        <taxon>Actinomycetes</taxon>
        <taxon>Kitasatosporales</taxon>
        <taxon>Streptomycetaceae</taxon>
        <taxon>Streptomyces</taxon>
    </lineage>
</organism>
<dbReference type="InterPro" id="IPR000073">
    <property type="entry name" value="AB_hydrolase_1"/>
</dbReference>
<sequence>MRKPPVIAVAALTCLGVVTGCSGPATGSGGDTASHAASPSTRAEGGATSRAPAPPDHEPVRYTPSWTDRTVRTARGHLVNTCVPKALRNRATTLTTSDKVHLSALVLGSGPNGVLLDHEQGYNICSFIDIGKKLAAEGYHVVIPEYRNHGASQKSADNEHIDRDARAGLAELRRVGAERVFVGGASCGGTTAAVAGADTPLPVTGLLMMSSPARCGGVDAVAAVRKIKAPTLVVASPGDMNGNIEKDAREVYAASVAKNKKLVIDPSGYHGTDMIRRGGASGVKLRSRVVKFVAASFSRPR</sequence>
<name>A0A6C1C0C9_9ACTN</name>
<dbReference type="EMBL" id="RCIY01000062">
    <property type="protein sequence ID" value="TGG82280.1"/>
    <property type="molecule type" value="Genomic_DNA"/>
</dbReference>
<keyword evidence="2" id="KW-0378">Hydrolase</keyword>
<dbReference type="Proteomes" id="UP000298111">
    <property type="component" value="Unassembled WGS sequence"/>
</dbReference>
<accession>A0A6C1C0C9</accession>
<dbReference type="InterPro" id="IPR029058">
    <property type="entry name" value="AB_hydrolase_fold"/>
</dbReference>
<comment type="caution">
    <text evidence="2">The sequence shown here is derived from an EMBL/GenBank/DDBJ whole genome shotgun (WGS) entry which is preliminary data.</text>
</comment>
<evidence type="ECO:0000313" key="2">
    <source>
        <dbReference type="EMBL" id="TGG82280.1"/>
    </source>
</evidence>